<dbReference type="InterPro" id="IPR046960">
    <property type="entry name" value="PPR_At4g14850-like_plant"/>
</dbReference>
<proteinExistence type="predicted"/>
<dbReference type="FunFam" id="1.25.40.10:FF:000345">
    <property type="entry name" value="Pentatricopeptide repeat-containing protein"/>
    <property type="match status" value="1"/>
</dbReference>
<feature type="region of interest" description="Disordered" evidence="3">
    <location>
        <begin position="1"/>
        <end position="20"/>
    </location>
</feature>
<accession>A0A7I8KS99</accession>
<dbReference type="PROSITE" id="PS51375">
    <property type="entry name" value="PPR"/>
    <property type="match status" value="2"/>
</dbReference>
<name>A0A7I8KS99_SPIIN</name>
<dbReference type="AlphaFoldDB" id="A0A7I8KS99"/>
<evidence type="ECO:0000256" key="2">
    <source>
        <dbReference type="PROSITE-ProRule" id="PRU00708"/>
    </source>
</evidence>
<feature type="repeat" description="PPR" evidence="2">
    <location>
        <begin position="358"/>
        <end position="392"/>
    </location>
</feature>
<sequence>MSSSSFSSSSASSSYLSWDGATRRPCLSSGALPLPSRELEKRLFHMLQRCRTTVQLLQLHAQVVINGFSQKNFIIVKLLSSCIAAGDLARASRVVRWLERPSTTVLNQIIRGYSRSAKPEKSLLLYKRWCTMRTRGVVASEAALPQPNSYTYSFLLVSCTRPHFSREGKQVHASVVSSGFDASIFVQTNLVNMYAVAATGWEEDAIISARRVFDDMPHRNIVTWNVIIAAHLRCRDVALAFQLFRSTPEKDAFTWTTMIGGCAQTGRPERALALFEEMQMANVGADEVTLVAVLSACAQLGNLDLGRRIHAYVGGRSRDQAWRERGLLSLDNSLIHMYATCGAVDEAYSVFSGMPRRDTVSWNTMMMGLATHGRAGEVMDVFRRMPKTDAAVERPDGVTLLAVLCACNHTGRIDEGLRCFEHMTGVRSLRPAIEHYGCLVDMLSRAGLLEEARELIGMMPMPPNDVVWGSLVKSCCLRIDETLAGGVVDRLIELNPGRAGGHMVVLSNMHVTARRWEDALRLRQSMRKRGIRKPPGSSRIQVCA</sequence>
<dbReference type="InterPro" id="IPR011990">
    <property type="entry name" value="TPR-like_helical_dom_sf"/>
</dbReference>
<dbReference type="NCBIfam" id="TIGR00756">
    <property type="entry name" value="PPR"/>
    <property type="match status" value="2"/>
</dbReference>
<organism evidence="4 5">
    <name type="scientific">Spirodela intermedia</name>
    <name type="common">Intermediate duckweed</name>
    <dbReference type="NCBI Taxonomy" id="51605"/>
    <lineage>
        <taxon>Eukaryota</taxon>
        <taxon>Viridiplantae</taxon>
        <taxon>Streptophyta</taxon>
        <taxon>Embryophyta</taxon>
        <taxon>Tracheophyta</taxon>
        <taxon>Spermatophyta</taxon>
        <taxon>Magnoliopsida</taxon>
        <taxon>Liliopsida</taxon>
        <taxon>Araceae</taxon>
        <taxon>Lemnoideae</taxon>
        <taxon>Spirodela</taxon>
    </lineage>
</organism>
<evidence type="ECO:0000313" key="4">
    <source>
        <dbReference type="EMBL" id="CAA7400196.1"/>
    </source>
</evidence>
<dbReference type="Pfam" id="PF01535">
    <property type="entry name" value="PPR"/>
    <property type="match status" value="4"/>
</dbReference>
<dbReference type="InterPro" id="IPR046848">
    <property type="entry name" value="E_motif"/>
</dbReference>
<gene>
    <name evidence="4" type="ORF">SI8410_08010874</name>
</gene>
<protein>
    <submittedName>
        <fullName evidence="4">Uncharacterized protein</fullName>
    </submittedName>
</protein>
<evidence type="ECO:0000256" key="3">
    <source>
        <dbReference type="SAM" id="MobiDB-lite"/>
    </source>
</evidence>
<keyword evidence="1" id="KW-0677">Repeat</keyword>
<feature type="compositionally biased region" description="Low complexity" evidence="3">
    <location>
        <begin position="1"/>
        <end position="17"/>
    </location>
</feature>
<dbReference type="GO" id="GO:0003723">
    <property type="term" value="F:RNA binding"/>
    <property type="evidence" value="ECO:0007669"/>
    <property type="project" value="InterPro"/>
</dbReference>
<dbReference type="PANTHER" id="PTHR47926">
    <property type="entry name" value="PENTATRICOPEPTIDE REPEAT-CONTAINING PROTEIN"/>
    <property type="match status" value="1"/>
</dbReference>
<dbReference type="InterPro" id="IPR002885">
    <property type="entry name" value="PPR_rpt"/>
</dbReference>
<keyword evidence="5" id="KW-1185">Reference proteome</keyword>
<feature type="repeat" description="PPR" evidence="2">
    <location>
        <begin position="251"/>
        <end position="285"/>
    </location>
</feature>
<dbReference type="FunFam" id="1.25.40.10:FF:000348">
    <property type="entry name" value="Pentatricopeptide repeat-containing protein chloroplastic"/>
    <property type="match status" value="1"/>
</dbReference>
<dbReference type="Gene3D" id="1.25.40.10">
    <property type="entry name" value="Tetratricopeptide repeat domain"/>
    <property type="match status" value="4"/>
</dbReference>
<dbReference type="GO" id="GO:0009451">
    <property type="term" value="P:RNA modification"/>
    <property type="evidence" value="ECO:0007669"/>
    <property type="project" value="InterPro"/>
</dbReference>
<dbReference type="PANTHER" id="PTHR47926:SF526">
    <property type="entry name" value="PENTACOTRIPEPTIDE-REPEAT REGION OF PRORP DOMAIN-CONTAINING PROTEIN"/>
    <property type="match status" value="1"/>
</dbReference>
<dbReference type="OrthoDB" id="736185at2759"/>
<dbReference type="EMBL" id="LR746271">
    <property type="protein sequence ID" value="CAA7400196.1"/>
    <property type="molecule type" value="Genomic_DNA"/>
</dbReference>
<evidence type="ECO:0000256" key="1">
    <source>
        <dbReference type="ARBA" id="ARBA00022737"/>
    </source>
</evidence>
<dbReference type="Pfam" id="PF20431">
    <property type="entry name" value="E_motif"/>
    <property type="match status" value="1"/>
</dbReference>
<reference evidence="4" key="1">
    <citation type="submission" date="2020-02" db="EMBL/GenBank/DDBJ databases">
        <authorList>
            <person name="Scholz U."/>
            <person name="Mascher M."/>
            <person name="Fiebig A."/>
        </authorList>
    </citation>
    <scope>NUCLEOTIDE SEQUENCE</scope>
</reference>
<dbReference type="Pfam" id="PF13041">
    <property type="entry name" value="PPR_2"/>
    <property type="match status" value="1"/>
</dbReference>
<evidence type="ECO:0000313" key="5">
    <source>
        <dbReference type="Proteomes" id="UP000663760"/>
    </source>
</evidence>
<dbReference type="Proteomes" id="UP000663760">
    <property type="component" value="Chromosome 8"/>
</dbReference>